<feature type="domain" description="SSD" evidence="7">
    <location>
        <begin position="331"/>
        <end position="451"/>
    </location>
</feature>
<feature type="transmembrane region" description="Helical" evidence="6">
    <location>
        <begin position="681"/>
        <end position="700"/>
    </location>
</feature>
<dbReference type="InterPro" id="IPR004869">
    <property type="entry name" value="MMPL_dom"/>
</dbReference>
<dbReference type="SUPFAM" id="SSF82866">
    <property type="entry name" value="Multidrug efflux transporter AcrB transmembrane domain"/>
    <property type="match status" value="2"/>
</dbReference>
<dbReference type="EMBL" id="PYMH01000008">
    <property type="protein sequence ID" value="PSU32788.1"/>
    <property type="molecule type" value="Genomic_DNA"/>
</dbReference>
<evidence type="ECO:0000256" key="2">
    <source>
        <dbReference type="ARBA" id="ARBA00022475"/>
    </source>
</evidence>
<evidence type="ECO:0000259" key="7">
    <source>
        <dbReference type="PROSITE" id="PS50156"/>
    </source>
</evidence>
<keyword evidence="4 6" id="KW-1133">Transmembrane helix</keyword>
<organism evidence="8 9">
    <name type="scientific">Photobacterium lutimaris</name>
    <dbReference type="NCBI Taxonomy" id="388278"/>
    <lineage>
        <taxon>Bacteria</taxon>
        <taxon>Pseudomonadati</taxon>
        <taxon>Pseudomonadota</taxon>
        <taxon>Gammaproteobacteria</taxon>
        <taxon>Vibrionales</taxon>
        <taxon>Vibrionaceae</taxon>
        <taxon>Photobacterium</taxon>
    </lineage>
</organism>
<dbReference type="AlphaFoldDB" id="A0A2T3IWG7"/>
<dbReference type="Gene3D" id="1.20.1640.10">
    <property type="entry name" value="Multidrug efflux transporter AcrB transmembrane domain"/>
    <property type="match status" value="2"/>
</dbReference>
<feature type="transmembrane region" description="Helical" evidence="6">
    <location>
        <begin position="804"/>
        <end position="834"/>
    </location>
</feature>
<dbReference type="Pfam" id="PF03176">
    <property type="entry name" value="MMPL"/>
    <property type="match status" value="2"/>
</dbReference>
<keyword evidence="5 6" id="KW-0472">Membrane</keyword>
<dbReference type="InterPro" id="IPR000731">
    <property type="entry name" value="SSD"/>
</dbReference>
<reference evidence="8 9" key="1">
    <citation type="submission" date="2018-03" db="EMBL/GenBank/DDBJ databases">
        <title>Whole genome sequencing of Histamine producing bacteria.</title>
        <authorList>
            <person name="Butler K."/>
        </authorList>
    </citation>
    <scope>NUCLEOTIDE SEQUENCE [LARGE SCALE GENOMIC DNA]</scope>
    <source>
        <strain evidence="8 9">JCM 13586</strain>
    </source>
</reference>
<dbReference type="PROSITE" id="PS50156">
    <property type="entry name" value="SSD"/>
    <property type="match status" value="2"/>
</dbReference>
<evidence type="ECO:0000256" key="4">
    <source>
        <dbReference type="ARBA" id="ARBA00022989"/>
    </source>
</evidence>
<keyword evidence="2" id="KW-1003">Cell membrane</keyword>
<feature type="domain" description="SSD" evidence="7">
    <location>
        <begin position="709"/>
        <end position="832"/>
    </location>
</feature>
<feature type="transmembrane region" description="Helical" evidence="6">
    <location>
        <begin position="328"/>
        <end position="348"/>
    </location>
</feature>
<feature type="transmembrane region" description="Helical" evidence="6">
    <location>
        <begin position="484"/>
        <end position="504"/>
    </location>
</feature>
<gene>
    <name evidence="8" type="ORF">C9I99_17240</name>
</gene>
<name>A0A2T3IWG7_9GAMM</name>
<comment type="subcellular location">
    <subcellularLocation>
        <location evidence="1">Cell membrane</location>
        <topology evidence="1">Multi-pass membrane protein</topology>
    </subcellularLocation>
</comment>
<dbReference type="GO" id="GO:0005886">
    <property type="term" value="C:plasma membrane"/>
    <property type="evidence" value="ECO:0007669"/>
    <property type="project" value="UniProtKB-SubCell"/>
</dbReference>
<evidence type="ECO:0000256" key="6">
    <source>
        <dbReference type="SAM" id="Phobius"/>
    </source>
</evidence>
<keyword evidence="9" id="KW-1185">Reference proteome</keyword>
<feature type="transmembrane region" description="Helical" evidence="6">
    <location>
        <begin position="778"/>
        <end position="798"/>
    </location>
</feature>
<feature type="transmembrane region" description="Helical" evidence="6">
    <location>
        <begin position="354"/>
        <end position="375"/>
    </location>
</feature>
<feature type="transmembrane region" description="Helical" evidence="6">
    <location>
        <begin position="396"/>
        <end position="420"/>
    </location>
</feature>
<dbReference type="InterPro" id="IPR050545">
    <property type="entry name" value="Mycobact_MmpL"/>
</dbReference>
<feature type="transmembrane region" description="Helical" evidence="6">
    <location>
        <begin position="12"/>
        <end position="32"/>
    </location>
</feature>
<dbReference type="RefSeq" id="WP_107350095.1">
    <property type="nucleotide sequence ID" value="NZ_PYMH01000008.1"/>
</dbReference>
<accession>A0A2T3IWG7</accession>
<proteinExistence type="predicted"/>
<keyword evidence="3 6" id="KW-0812">Transmembrane</keyword>
<evidence type="ECO:0000313" key="8">
    <source>
        <dbReference type="EMBL" id="PSU32788.1"/>
    </source>
</evidence>
<dbReference type="PANTHER" id="PTHR33406:SF13">
    <property type="entry name" value="MEMBRANE PROTEIN YDFJ"/>
    <property type="match status" value="1"/>
</dbReference>
<dbReference type="PANTHER" id="PTHR33406">
    <property type="entry name" value="MEMBRANE PROTEIN MJ1562-RELATED"/>
    <property type="match status" value="1"/>
</dbReference>
<feature type="transmembrane region" description="Helical" evidence="6">
    <location>
        <begin position="707"/>
        <end position="730"/>
    </location>
</feature>
<evidence type="ECO:0000256" key="1">
    <source>
        <dbReference type="ARBA" id="ARBA00004651"/>
    </source>
</evidence>
<feature type="transmembrane region" description="Helical" evidence="6">
    <location>
        <begin position="304"/>
        <end position="321"/>
    </location>
</feature>
<feature type="transmembrane region" description="Helical" evidence="6">
    <location>
        <begin position="426"/>
        <end position="452"/>
    </location>
</feature>
<comment type="caution">
    <text evidence="8">The sequence shown here is derived from an EMBL/GenBank/DDBJ whole genome shotgun (WGS) entry which is preliminary data.</text>
</comment>
<evidence type="ECO:0000256" key="3">
    <source>
        <dbReference type="ARBA" id="ARBA00022692"/>
    </source>
</evidence>
<evidence type="ECO:0000256" key="5">
    <source>
        <dbReference type="ARBA" id="ARBA00023136"/>
    </source>
</evidence>
<dbReference type="Proteomes" id="UP000241222">
    <property type="component" value="Unassembled WGS sequence"/>
</dbReference>
<protein>
    <recommendedName>
        <fullName evidence="7">SSD domain-containing protein</fullName>
    </recommendedName>
</protein>
<evidence type="ECO:0000313" key="9">
    <source>
        <dbReference type="Proteomes" id="UP000241222"/>
    </source>
</evidence>
<feature type="transmembrane region" description="Helical" evidence="6">
    <location>
        <begin position="736"/>
        <end position="757"/>
    </location>
</feature>
<sequence>MDILTRYCQLVAARYRLFVAGVVIITLTMVYMTTHLGINATPYFLDPSHPSRLADKHLKETFTGSGENLMVATVTEQPSIFNSLSLAELHRFTLALEQLSLTVAADAERVHSYLLQLEKQGTLNNQAQELKARLTRYLGGEQHFAPFSAVDYSQLKRLGRQFELGGLMTAEELAGYTDFLTRVAPIHKVRSIVRIESVTASGDELDIHPMMFQIPDTEAGITALQEEAYANPLLRNILFSDNPQVINTLVELSILQDDAPNMRRVYNAILALVEQEGFSDSYHLGGPPAIFAQTSATMENDSNTFFPVVFAVVMLLLYVLFRNVRNMLLPVLVAVISVIWTMGTMAIFGVQQNIVSTMLPVFLIAIGVADSIHFLSEYRSRTQRGENRPVAAVVGVLFRPMLMTSVTTMVGFLSLTYTPIRFIQEFGIFVAVGVGYAFVITMVLLPALQYWLKPEKAANLQKSPLMTNWIKANVDLVVRHPRRIWFGAALVLLLSAAGVTRLTIDNEMIGYFSSSTKVYQDNEVFKNHLAGGGVIEFIVSAEQADYFKQAAAVEGLEQASNKLKSLPYVGDVYDLPAFMKLMNKALHGDDPAAYHLPQGAEDIYAQYLFLYENSNGDEIFNVVSEAANEARIIVFVRSDKTSVMDNISSTIVPYIEQQLPDVKVTPAGFGEVLIATRDEIIYSQISSLLLSFGFVFLALLGLFRSLIYAVIGIVPLLLTVTINFAIMGWSGLFLDVGTAIVAPIAIGIGVDYAIYFINSCRRQGTVSAETLQRTLSHLYPPIVFNTLVQGCGFLVLALSSHQALINLGILVSLTMLVTAVVTLLMLPSIMLLLFGAKSSPVTPAEEAPAS</sequence>
<dbReference type="OrthoDB" id="9803781at2"/>